<reference evidence="5" key="1">
    <citation type="submission" date="2021-01" db="EMBL/GenBank/DDBJ databases">
        <title>Genome public.</title>
        <authorList>
            <person name="Liu C."/>
            <person name="Sun Q."/>
        </authorList>
    </citation>
    <scope>NUCLEOTIDE SEQUENCE [LARGE SCALE GENOMIC DNA]</scope>
    <source>
        <strain evidence="5">YIM B02567</strain>
    </source>
</reference>
<evidence type="ECO:0000313" key="4">
    <source>
        <dbReference type="EMBL" id="MBK1897256.1"/>
    </source>
</evidence>
<dbReference type="InterPro" id="IPR029044">
    <property type="entry name" value="Nucleotide-diphossugar_trans"/>
</dbReference>
<dbReference type="Proteomes" id="UP000628669">
    <property type="component" value="Unassembled WGS sequence"/>
</dbReference>
<dbReference type="InterPro" id="IPR005835">
    <property type="entry name" value="NTP_transferase_dom"/>
</dbReference>
<proteinExistence type="predicted"/>
<evidence type="ECO:0000259" key="3">
    <source>
        <dbReference type="Pfam" id="PF00483"/>
    </source>
</evidence>
<keyword evidence="2" id="KW-0548">Nucleotidyltransferase</keyword>
<organism evidence="4 5">
    <name type="scientific">Chryseobacterium paridis</name>
    <dbReference type="NCBI Taxonomy" id="2800328"/>
    <lineage>
        <taxon>Bacteria</taxon>
        <taxon>Pseudomonadati</taxon>
        <taxon>Bacteroidota</taxon>
        <taxon>Flavobacteriia</taxon>
        <taxon>Flavobacteriales</taxon>
        <taxon>Weeksellaceae</taxon>
        <taxon>Chryseobacterium group</taxon>
        <taxon>Chryseobacterium</taxon>
    </lineage>
</organism>
<dbReference type="SUPFAM" id="SSF53448">
    <property type="entry name" value="Nucleotide-diphospho-sugar transferases"/>
    <property type="match status" value="1"/>
</dbReference>
<dbReference type="EMBL" id="JAENHK010000010">
    <property type="protein sequence ID" value="MBK1897256.1"/>
    <property type="molecule type" value="Genomic_DNA"/>
</dbReference>
<dbReference type="RefSeq" id="WP_200247312.1">
    <property type="nucleotide sequence ID" value="NZ_JAENHK010000010.1"/>
</dbReference>
<name>A0ABS1FXT7_9FLAO</name>
<dbReference type="PANTHER" id="PTHR43584:SF8">
    <property type="entry name" value="N-ACETYLMURAMATE ALPHA-1-PHOSPHATE URIDYLYLTRANSFERASE"/>
    <property type="match status" value="1"/>
</dbReference>
<comment type="caution">
    <text evidence="4">The sequence shown here is derived from an EMBL/GenBank/DDBJ whole genome shotgun (WGS) entry which is preliminary data.</text>
</comment>
<dbReference type="PANTHER" id="PTHR43584">
    <property type="entry name" value="NUCLEOTIDYL TRANSFERASE"/>
    <property type="match status" value="1"/>
</dbReference>
<accession>A0ABS1FXT7</accession>
<gene>
    <name evidence="4" type="ORF">JHL15_15945</name>
</gene>
<sequence length="308" mass="35575">MNSKKTLLIVAGGLGSRYKGLKQVDGILSNGSPILEYSIYDAVKVGFNKIVIIINRFIPESYIERLEDISKANNFELHWVYQDMDKYIPAGYDYSSREKPWGTGHAVLCAKEYITEPFVMINADDFYGKEIYQLASKEIDHQNISESQFELIAYPLSTTLSNNGTVARGICTVDDDHFLLKVEEQTSIRKENDTIVYTEENGKEIEVDPDTLVSMNYFIFHPTIFDSLEIYFNDFIKSDPQPKEEFYIPTALQKMNEEKEIKILVRTSPSHWLGMTYPDDKIILKNYLETEIQNHRYPKNLWNSIALS</sequence>
<evidence type="ECO:0000256" key="1">
    <source>
        <dbReference type="ARBA" id="ARBA00022679"/>
    </source>
</evidence>
<protein>
    <submittedName>
        <fullName evidence="4">Nucleotidyltransferase</fullName>
    </submittedName>
</protein>
<feature type="domain" description="Nucleotidyl transferase" evidence="3">
    <location>
        <begin position="8"/>
        <end position="144"/>
    </location>
</feature>
<dbReference type="Gene3D" id="3.90.550.10">
    <property type="entry name" value="Spore Coat Polysaccharide Biosynthesis Protein SpsA, Chain A"/>
    <property type="match status" value="1"/>
</dbReference>
<dbReference type="Pfam" id="PF00483">
    <property type="entry name" value="NTP_transferase"/>
    <property type="match status" value="1"/>
</dbReference>
<keyword evidence="5" id="KW-1185">Reference proteome</keyword>
<evidence type="ECO:0000313" key="5">
    <source>
        <dbReference type="Proteomes" id="UP000628669"/>
    </source>
</evidence>
<dbReference type="InterPro" id="IPR050065">
    <property type="entry name" value="GlmU-like"/>
</dbReference>
<evidence type="ECO:0000256" key="2">
    <source>
        <dbReference type="ARBA" id="ARBA00022695"/>
    </source>
</evidence>
<keyword evidence="1" id="KW-0808">Transferase</keyword>